<evidence type="ECO:0000313" key="3">
    <source>
        <dbReference type="Proteomes" id="UP000553776"/>
    </source>
</evidence>
<sequence>MGIKNKGLPIAAVVLAATLIGWFGFGGKEEIGTVAAETAETVQNTITVGAEGSIKVEPDVAYLNFGVVTRGKTAQEAQQANATRFAAVEKTLYETFGIDKKDVQTTGFNVQPEYNYTEKDGQVLKGYVADHEVRVTYRKLDEIGKLLDALSAAGANQMNGVGFSTEKRDQYELEALKNAMANADAKAGVLATSAKRQLGEVINIVQGSAAPIPVVQRMPEMAKAMSDSAASTSVQAGQIEINVSVTVQYRMK</sequence>
<dbReference type="AlphaFoldDB" id="A0A841U3V7"/>
<dbReference type="Pfam" id="PF04402">
    <property type="entry name" value="SIMPL"/>
    <property type="match status" value="1"/>
</dbReference>
<dbReference type="PANTHER" id="PTHR34387">
    <property type="entry name" value="SLR1258 PROTEIN"/>
    <property type="match status" value="1"/>
</dbReference>
<dbReference type="EMBL" id="JACJVR010000087">
    <property type="protein sequence ID" value="MBB6694202.1"/>
    <property type="molecule type" value="Genomic_DNA"/>
</dbReference>
<keyword evidence="1" id="KW-0812">Transmembrane</keyword>
<dbReference type="GO" id="GO:0006974">
    <property type="term" value="P:DNA damage response"/>
    <property type="evidence" value="ECO:0007669"/>
    <property type="project" value="TreeGrafter"/>
</dbReference>
<name>A0A841U3V7_9BACL</name>
<dbReference type="PANTHER" id="PTHR34387:SF1">
    <property type="entry name" value="PERIPLASMIC IMMUNOGENIC PROTEIN"/>
    <property type="match status" value="1"/>
</dbReference>
<accession>A0A841U3V7</accession>
<keyword evidence="1" id="KW-1133">Transmembrane helix</keyword>
<keyword evidence="3" id="KW-1185">Reference proteome</keyword>
<proteinExistence type="predicted"/>
<dbReference type="Proteomes" id="UP000553776">
    <property type="component" value="Unassembled WGS sequence"/>
</dbReference>
<dbReference type="RefSeq" id="WP_185138176.1">
    <property type="nucleotide sequence ID" value="NZ_JACJVR010000087.1"/>
</dbReference>
<dbReference type="Gene3D" id="3.30.110.170">
    <property type="entry name" value="Protein of unknown function (DUF541), domain 1"/>
    <property type="match status" value="1"/>
</dbReference>
<feature type="transmembrane region" description="Helical" evidence="1">
    <location>
        <begin position="7"/>
        <end position="25"/>
    </location>
</feature>
<dbReference type="InterPro" id="IPR052022">
    <property type="entry name" value="26kDa_periplasmic_antigen"/>
</dbReference>
<dbReference type="Gene3D" id="3.30.70.2970">
    <property type="entry name" value="Protein of unknown function (DUF541), domain 2"/>
    <property type="match status" value="1"/>
</dbReference>
<comment type="caution">
    <text evidence="2">The sequence shown here is derived from an EMBL/GenBank/DDBJ whole genome shotgun (WGS) entry which is preliminary data.</text>
</comment>
<protein>
    <submittedName>
        <fullName evidence="2">SIMPL domain-containing protein</fullName>
    </submittedName>
</protein>
<evidence type="ECO:0000256" key="1">
    <source>
        <dbReference type="SAM" id="Phobius"/>
    </source>
</evidence>
<dbReference type="InterPro" id="IPR007497">
    <property type="entry name" value="SIMPL/DUF541"/>
</dbReference>
<organism evidence="2 3">
    <name type="scientific">Cohnella xylanilytica</name>
    <dbReference type="NCBI Taxonomy" id="557555"/>
    <lineage>
        <taxon>Bacteria</taxon>
        <taxon>Bacillati</taxon>
        <taxon>Bacillota</taxon>
        <taxon>Bacilli</taxon>
        <taxon>Bacillales</taxon>
        <taxon>Paenibacillaceae</taxon>
        <taxon>Cohnella</taxon>
    </lineage>
</organism>
<evidence type="ECO:0000313" key="2">
    <source>
        <dbReference type="EMBL" id="MBB6694202.1"/>
    </source>
</evidence>
<gene>
    <name evidence="2" type="ORF">H7B90_22655</name>
</gene>
<reference evidence="2 3" key="1">
    <citation type="submission" date="2020-08" db="EMBL/GenBank/DDBJ databases">
        <title>Cohnella phylogeny.</title>
        <authorList>
            <person name="Dunlap C."/>
        </authorList>
    </citation>
    <scope>NUCLEOTIDE SEQUENCE [LARGE SCALE GENOMIC DNA]</scope>
    <source>
        <strain evidence="2 3">DSM 25239</strain>
    </source>
</reference>
<keyword evidence="1" id="KW-0472">Membrane</keyword>